<proteinExistence type="predicted"/>
<dbReference type="AlphaFoldDB" id="A0A0M8P064"/>
<reference evidence="2 3" key="1">
    <citation type="submission" date="2015-08" db="EMBL/GenBank/DDBJ databases">
        <title>Genome sequencing of Penicillium nordicum.</title>
        <authorList>
            <person name="Nguyen H.D."/>
            <person name="Seifert K.A."/>
        </authorList>
    </citation>
    <scope>NUCLEOTIDE SEQUENCE [LARGE SCALE GENOMIC DNA]</scope>
    <source>
        <strain evidence="2 3">DAOMC 185683</strain>
    </source>
</reference>
<comment type="caution">
    <text evidence="2">The sequence shown here is derived from an EMBL/GenBank/DDBJ whole genome shotgun (WGS) entry which is preliminary data.</text>
</comment>
<gene>
    <name evidence="2" type="ORF">ACN38_g11280</name>
</gene>
<feature type="compositionally biased region" description="Polar residues" evidence="1">
    <location>
        <begin position="14"/>
        <end position="33"/>
    </location>
</feature>
<dbReference type="STRING" id="229535.A0A0M8P064"/>
<evidence type="ECO:0000256" key="1">
    <source>
        <dbReference type="SAM" id="MobiDB-lite"/>
    </source>
</evidence>
<accession>A0A0M8P064</accession>
<name>A0A0M8P064_9EURO</name>
<evidence type="ECO:0000313" key="3">
    <source>
        <dbReference type="Proteomes" id="UP000037696"/>
    </source>
</evidence>
<protein>
    <submittedName>
        <fullName evidence="2">Uncharacterized protein</fullName>
    </submittedName>
</protein>
<organism evidence="2 3">
    <name type="scientific">Penicillium nordicum</name>
    <dbReference type="NCBI Taxonomy" id="229535"/>
    <lineage>
        <taxon>Eukaryota</taxon>
        <taxon>Fungi</taxon>
        <taxon>Dikarya</taxon>
        <taxon>Ascomycota</taxon>
        <taxon>Pezizomycotina</taxon>
        <taxon>Eurotiomycetes</taxon>
        <taxon>Eurotiomycetidae</taxon>
        <taxon>Eurotiales</taxon>
        <taxon>Aspergillaceae</taxon>
        <taxon>Penicillium</taxon>
    </lineage>
</organism>
<dbReference type="EMBL" id="LHQQ01000284">
    <property type="protein sequence ID" value="KOS37921.1"/>
    <property type="molecule type" value="Genomic_DNA"/>
</dbReference>
<feature type="region of interest" description="Disordered" evidence="1">
    <location>
        <begin position="1"/>
        <end position="33"/>
    </location>
</feature>
<sequence length="146" mass="16281">MLISTELPGPSAVLSASTSSNWSTPDELSTSSSPNNIWGSQILTITDGRFTHNLSNSTASFPAALQLRDDFSMIFKPLVGPSRYPLWWSFGPALLVTVRRLEQSPRGLADNLRHLLTIALDTFDRDILLQREIFDCLIHFISYITV</sequence>
<dbReference type="OrthoDB" id="5417908at2759"/>
<keyword evidence="3" id="KW-1185">Reference proteome</keyword>
<dbReference type="Proteomes" id="UP000037696">
    <property type="component" value="Unassembled WGS sequence"/>
</dbReference>
<evidence type="ECO:0000313" key="2">
    <source>
        <dbReference type="EMBL" id="KOS37921.1"/>
    </source>
</evidence>